<accession>A0A6A4V4N9</accession>
<feature type="chain" id="PRO_5025384076" evidence="1">
    <location>
        <begin position="18"/>
        <end position="68"/>
    </location>
</feature>
<organism evidence="2 3">
    <name type="scientific">Amphibalanus amphitrite</name>
    <name type="common">Striped barnacle</name>
    <name type="synonym">Balanus amphitrite</name>
    <dbReference type="NCBI Taxonomy" id="1232801"/>
    <lineage>
        <taxon>Eukaryota</taxon>
        <taxon>Metazoa</taxon>
        <taxon>Ecdysozoa</taxon>
        <taxon>Arthropoda</taxon>
        <taxon>Crustacea</taxon>
        <taxon>Multicrustacea</taxon>
        <taxon>Cirripedia</taxon>
        <taxon>Thoracica</taxon>
        <taxon>Thoracicalcarea</taxon>
        <taxon>Balanomorpha</taxon>
        <taxon>Balanoidea</taxon>
        <taxon>Balanidae</taxon>
        <taxon>Amphibalaninae</taxon>
        <taxon>Amphibalanus</taxon>
    </lineage>
</organism>
<sequence length="68" mass="7426">MSEILNVLLLLLALSLGELPLLAKGRYLGIIDGVSLGSFWDHRIAISSITLIIKLLLAGQQSEHMRLS</sequence>
<evidence type="ECO:0000256" key="1">
    <source>
        <dbReference type="SAM" id="SignalP"/>
    </source>
</evidence>
<evidence type="ECO:0000313" key="3">
    <source>
        <dbReference type="Proteomes" id="UP000440578"/>
    </source>
</evidence>
<keyword evidence="3" id="KW-1185">Reference proteome</keyword>
<dbReference type="Proteomes" id="UP000440578">
    <property type="component" value="Unassembled WGS sequence"/>
</dbReference>
<gene>
    <name evidence="2" type="ORF">FJT64_001397</name>
</gene>
<feature type="signal peptide" evidence="1">
    <location>
        <begin position="1"/>
        <end position="17"/>
    </location>
</feature>
<keyword evidence="1" id="KW-0732">Signal</keyword>
<evidence type="ECO:0000313" key="2">
    <source>
        <dbReference type="EMBL" id="KAF0288605.1"/>
    </source>
</evidence>
<dbReference type="AlphaFoldDB" id="A0A6A4V4N9"/>
<comment type="caution">
    <text evidence="2">The sequence shown here is derived from an EMBL/GenBank/DDBJ whole genome shotgun (WGS) entry which is preliminary data.</text>
</comment>
<name>A0A6A4V4N9_AMPAM</name>
<proteinExistence type="predicted"/>
<protein>
    <submittedName>
        <fullName evidence="2">Uncharacterized protein</fullName>
    </submittedName>
</protein>
<dbReference type="EMBL" id="VIIS01002097">
    <property type="protein sequence ID" value="KAF0288605.1"/>
    <property type="molecule type" value="Genomic_DNA"/>
</dbReference>
<reference evidence="2 3" key="1">
    <citation type="submission" date="2019-07" db="EMBL/GenBank/DDBJ databases">
        <title>Draft genome assembly of a fouling barnacle, Amphibalanus amphitrite (Darwin, 1854): The first reference genome for Thecostraca.</title>
        <authorList>
            <person name="Kim W."/>
        </authorList>
    </citation>
    <scope>NUCLEOTIDE SEQUENCE [LARGE SCALE GENOMIC DNA]</scope>
    <source>
        <strain evidence="2">SNU_AA5</strain>
        <tissue evidence="2">Soma without cirri and trophi</tissue>
    </source>
</reference>